<organism evidence="2 3">
    <name type="scientific">Cylicocyclus nassatus</name>
    <name type="common">Nematode worm</name>
    <dbReference type="NCBI Taxonomy" id="53992"/>
    <lineage>
        <taxon>Eukaryota</taxon>
        <taxon>Metazoa</taxon>
        <taxon>Ecdysozoa</taxon>
        <taxon>Nematoda</taxon>
        <taxon>Chromadorea</taxon>
        <taxon>Rhabditida</taxon>
        <taxon>Rhabditina</taxon>
        <taxon>Rhabditomorpha</taxon>
        <taxon>Strongyloidea</taxon>
        <taxon>Strongylidae</taxon>
        <taxon>Cylicocyclus</taxon>
    </lineage>
</organism>
<dbReference type="EMBL" id="CATQJL010000316">
    <property type="protein sequence ID" value="CAJ0605205.1"/>
    <property type="molecule type" value="Genomic_DNA"/>
</dbReference>
<sequence>MVRESSLPTSLLNRYVRFVDFLDYVHFGIADFVEETRQRFGKLLCILLTVVVIFVAVTIVISIIICIVLAVQHKKEETSDAATTQTSG</sequence>
<dbReference type="AlphaFoldDB" id="A0AA36H7I0"/>
<proteinExistence type="predicted"/>
<evidence type="ECO:0000313" key="2">
    <source>
        <dbReference type="EMBL" id="CAJ0605205.1"/>
    </source>
</evidence>
<gene>
    <name evidence="2" type="ORF">CYNAS_LOCUS17188</name>
</gene>
<feature type="transmembrane region" description="Helical" evidence="1">
    <location>
        <begin position="43"/>
        <end position="71"/>
    </location>
</feature>
<accession>A0AA36H7I0</accession>
<evidence type="ECO:0000313" key="3">
    <source>
        <dbReference type="Proteomes" id="UP001176961"/>
    </source>
</evidence>
<evidence type="ECO:0000256" key="1">
    <source>
        <dbReference type="SAM" id="Phobius"/>
    </source>
</evidence>
<keyword evidence="3" id="KW-1185">Reference proteome</keyword>
<keyword evidence="1" id="KW-1133">Transmembrane helix</keyword>
<reference evidence="2" key="1">
    <citation type="submission" date="2023-07" db="EMBL/GenBank/DDBJ databases">
        <authorList>
            <consortium name="CYATHOMIX"/>
        </authorList>
    </citation>
    <scope>NUCLEOTIDE SEQUENCE</scope>
    <source>
        <strain evidence="2">N/A</strain>
    </source>
</reference>
<keyword evidence="1" id="KW-0472">Membrane</keyword>
<dbReference type="Proteomes" id="UP001176961">
    <property type="component" value="Unassembled WGS sequence"/>
</dbReference>
<comment type="caution">
    <text evidence="2">The sequence shown here is derived from an EMBL/GenBank/DDBJ whole genome shotgun (WGS) entry which is preliminary data.</text>
</comment>
<name>A0AA36H7I0_CYLNA</name>
<protein>
    <submittedName>
        <fullName evidence="2">Uncharacterized protein</fullName>
    </submittedName>
</protein>
<keyword evidence="1" id="KW-0812">Transmembrane</keyword>